<sequence>MQFDVERTIVAGRPALTVRGELDLATAPRLDAAADELLTERVGEFVVDLTPTMFLDSSGARSLLGVARKAEVAGVGLFVLAPRSNSPVRLTIDLLDLGAFVPLVASVGEIPTGISGRDAGT</sequence>
<dbReference type="InterPro" id="IPR002645">
    <property type="entry name" value="STAS_dom"/>
</dbReference>
<proteinExistence type="predicted"/>
<dbReference type="PROSITE" id="PS50801">
    <property type="entry name" value="STAS"/>
    <property type="match status" value="1"/>
</dbReference>
<reference evidence="3" key="1">
    <citation type="submission" date="2016-10" db="EMBL/GenBank/DDBJ databases">
        <authorList>
            <person name="Varghese N."/>
            <person name="Submissions S."/>
        </authorList>
    </citation>
    <scope>NUCLEOTIDE SEQUENCE [LARGE SCALE GENOMIC DNA]</scope>
    <source>
        <strain evidence="3">DSM 44268</strain>
    </source>
</reference>
<organism evidence="2 3">
    <name type="scientific">Blastococcus aurantiacus</name>
    <dbReference type="NCBI Taxonomy" id="1550231"/>
    <lineage>
        <taxon>Bacteria</taxon>
        <taxon>Bacillati</taxon>
        <taxon>Actinomycetota</taxon>
        <taxon>Actinomycetes</taxon>
        <taxon>Geodermatophilales</taxon>
        <taxon>Geodermatophilaceae</taxon>
        <taxon>Blastococcus</taxon>
    </lineage>
</organism>
<dbReference type="PANTHER" id="PTHR33495">
    <property type="entry name" value="ANTI-SIGMA FACTOR ANTAGONIST TM_1081-RELATED-RELATED"/>
    <property type="match status" value="1"/>
</dbReference>
<gene>
    <name evidence="2" type="ORF">SAMN05660662_0933</name>
</gene>
<accession>A0A1G7I158</accession>
<dbReference type="Proteomes" id="UP000199406">
    <property type="component" value="Unassembled WGS sequence"/>
</dbReference>
<dbReference type="EMBL" id="FNBT01000001">
    <property type="protein sequence ID" value="SDF06206.1"/>
    <property type="molecule type" value="Genomic_DNA"/>
</dbReference>
<evidence type="ECO:0000259" key="1">
    <source>
        <dbReference type="PROSITE" id="PS50801"/>
    </source>
</evidence>
<feature type="domain" description="STAS" evidence="1">
    <location>
        <begin position="3"/>
        <end position="121"/>
    </location>
</feature>
<dbReference type="GO" id="GO:0043856">
    <property type="term" value="F:anti-sigma factor antagonist activity"/>
    <property type="evidence" value="ECO:0007669"/>
    <property type="project" value="TreeGrafter"/>
</dbReference>
<dbReference type="OrthoDB" id="9793697at2"/>
<dbReference type="Gene3D" id="3.30.750.24">
    <property type="entry name" value="STAS domain"/>
    <property type="match status" value="1"/>
</dbReference>
<dbReference type="Pfam" id="PF01740">
    <property type="entry name" value="STAS"/>
    <property type="match status" value="1"/>
</dbReference>
<dbReference type="PANTHER" id="PTHR33495:SF13">
    <property type="entry name" value="ANTI-SIGMA-F FACTOR ANTAGONIST RSFB"/>
    <property type="match status" value="1"/>
</dbReference>
<dbReference type="STRING" id="1550231.SAMN05660662_0933"/>
<dbReference type="AlphaFoldDB" id="A0A1G7I158"/>
<keyword evidence="3" id="KW-1185">Reference proteome</keyword>
<protein>
    <submittedName>
        <fullName evidence="2">Anti-anti-sigma factor</fullName>
    </submittedName>
</protein>
<dbReference type="SUPFAM" id="SSF52091">
    <property type="entry name" value="SpoIIaa-like"/>
    <property type="match status" value="1"/>
</dbReference>
<name>A0A1G7I158_9ACTN</name>
<dbReference type="CDD" id="cd07043">
    <property type="entry name" value="STAS_anti-anti-sigma_factors"/>
    <property type="match status" value="1"/>
</dbReference>
<dbReference type="InterPro" id="IPR036513">
    <property type="entry name" value="STAS_dom_sf"/>
</dbReference>
<evidence type="ECO:0000313" key="3">
    <source>
        <dbReference type="Proteomes" id="UP000199406"/>
    </source>
</evidence>
<dbReference type="RefSeq" id="WP_091763875.1">
    <property type="nucleotide sequence ID" value="NZ_FNBT01000001.1"/>
</dbReference>
<evidence type="ECO:0000313" key="2">
    <source>
        <dbReference type="EMBL" id="SDF06206.1"/>
    </source>
</evidence>